<dbReference type="Pfam" id="PF13041">
    <property type="entry name" value="PPR_2"/>
    <property type="match status" value="1"/>
</dbReference>
<dbReference type="InterPro" id="IPR011990">
    <property type="entry name" value="TPR-like_helical_dom_sf"/>
</dbReference>
<evidence type="ECO:0000313" key="4">
    <source>
        <dbReference type="Proteomes" id="UP001161757"/>
    </source>
</evidence>
<comment type="caution">
    <text evidence="3">The sequence shown here is derived from an EMBL/GenBank/DDBJ whole genome shotgun (WGS) entry which is preliminary data.</text>
</comment>
<dbReference type="NCBIfam" id="TIGR00756">
    <property type="entry name" value="PPR"/>
    <property type="match status" value="2"/>
</dbReference>
<reference evidence="3" key="1">
    <citation type="submission" date="2023-01" db="EMBL/GenBank/DDBJ databases">
        <title>Exophiala dermititidis isolated from Cystic Fibrosis Patient.</title>
        <authorList>
            <person name="Kurbessoian T."/>
            <person name="Crocker A."/>
            <person name="Murante D."/>
            <person name="Hogan D.A."/>
            <person name="Stajich J.E."/>
        </authorList>
    </citation>
    <scope>NUCLEOTIDE SEQUENCE</scope>
    <source>
        <strain evidence="3">Ex8</strain>
    </source>
</reference>
<gene>
    <name evidence="3" type="ORF">HRR80_000496</name>
</gene>
<feature type="region of interest" description="Disordered" evidence="2">
    <location>
        <begin position="134"/>
        <end position="197"/>
    </location>
</feature>
<evidence type="ECO:0000313" key="3">
    <source>
        <dbReference type="EMBL" id="KAJ8995738.1"/>
    </source>
</evidence>
<feature type="compositionally biased region" description="Low complexity" evidence="2">
    <location>
        <begin position="79"/>
        <end position="92"/>
    </location>
</feature>
<organism evidence="3 4">
    <name type="scientific">Exophiala dermatitidis</name>
    <name type="common">Black yeast-like fungus</name>
    <name type="synonym">Wangiella dermatitidis</name>
    <dbReference type="NCBI Taxonomy" id="5970"/>
    <lineage>
        <taxon>Eukaryota</taxon>
        <taxon>Fungi</taxon>
        <taxon>Dikarya</taxon>
        <taxon>Ascomycota</taxon>
        <taxon>Pezizomycotina</taxon>
        <taxon>Eurotiomycetes</taxon>
        <taxon>Chaetothyriomycetidae</taxon>
        <taxon>Chaetothyriales</taxon>
        <taxon>Herpotrichiellaceae</taxon>
        <taxon>Exophiala</taxon>
    </lineage>
</organism>
<feature type="region of interest" description="Disordered" evidence="2">
    <location>
        <begin position="73"/>
        <end position="101"/>
    </location>
</feature>
<evidence type="ECO:0000256" key="1">
    <source>
        <dbReference type="PROSITE-ProRule" id="PRU00708"/>
    </source>
</evidence>
<feature type="compositionally biased region" description="Basic and acidic residues" evidence="2">
    <location>
        <begin position="163"/>
        <end position="183"/>
    </location>
</feature>
<dbReference type="Pfam" id="PF01535">
    <property type="entry name" value="PPR"/>
    <property type="match status" value="1"/>
</dbReference>
<dbReference type="PROSITE" id="PS51375">
    <property type="entry name" value="PPR"/>
    <property type="match status" value="3"/>
</dbReference>
<feature type="repeat" description="PPR" evidence="1">
    <location>
        <begin position="760"/>
        <end position="790"/>
    </location>
</feature>
<dbReference type="PANTHER" id="PTHR46862:SF3">
    <property type="entry name" value="OS07G0661900 PROTEIN"/>
    <property type="match status" value="1"/>
</dbReference>
<dbReference type="Pfam" id="PF13812">
    <property type="entry name" value="PPR_3"/>
    <property type="match status" value="1"/>
</dbReference>
<dbReference type="EMBL" id="JAJGCB010000001">
    <property type="protein sequence ID" value="KAJ8995738.1"/>
    <property type="molecule type" value="Genomic_DNA"/>
</dbReference>
<proteinExistence type="predicted"/>
<name>A0AAN6F2U8_EXODE</name>
<dbReference type="PANTHER" id="PTHR46862">
    <property type="entry name" value="OS07G0661900 PROTEIN"/>
    <property type="match status" value="1"/>
</dbReference>
<feature type="compositionally biased region" description="Basic and acidic residues" evidence="2">
    <location>
        <begin position="139"/>
        <end position="148"/>
    </location>
</feature>
<feature type="repeat" description="PPR" evidence="1">
    <location>
        <begin position="548"/>
        <end position="582"/>
    </location>
</feature>
<feature type="compositionally biased region" description="Basic and acidic residues" evidence="2">
    <location>
        <begin position="1303"/>
        <end position="1316"/>
    </location>
</feature>
<feature type="region of interest" description="Disordered" evidence="2">
    <location>
        <begin position="1193"/>
        <end position="1214"/>
    </location>
</feature>
<protein>
    <submittedName>
        <fullName evidence="3">Uncharacterized protein</fullName>
    </submittedName>
</protein>
<dbReference type="Gene3D" id="1.25.40.10">
    <property type="entry name" value="Tetratricopeptide repeat domain"/>
    <property type="match status" value="2"/>
</dbReference>
<feature type="repeat" description="PPR" evidence="1">
    <location>
        <begin position="583"/>
        <end position="617"/>
    </location>
</feature>
<dbReference type="Proteomes" id="UP001161757">
    <property type="component" value="Unassembled WGS sequence"/>
</dbReference>
<feature type="region of interest" description="Disordered" evidence="2">
    <location>
        <begin position="1302"/>
        <end position="1346"/>
    </location>
</feature>
<sequence length="1346" mass="151507">MLERASSCVEPVSQVLLRRFEPPIRSRRILGPSFWKNGTDELAVAPWWPLYLDNIRGKDGCRPGTVQERPCVRSRRAVTRPSSGRSRPLSLTPGPPPYSCPPESLSRAYTNHSSYEKMNPGSRQLNTNALAVRPSYDTEGPKSPDMRGQDISSISNGGLLDEDTGKTVAGRESHSLEAIDSRADTASPTNRDLKPLDIRSSRPLEDTEEMLQQILDGREAPVLDPKGTNLFETVWAFFKRLPNQEAYAARVFYFMSKSTSHQDLKLALRAFNIIPHEKRTVAHYERAARTAIQRNDYRSAISINAEATARHLNQECSTFLLLHTASNQLWKAAAQVWSTSFEPLTRNRQRLSVSAIGKMLLEQVDRYQNLPLAVSNLAREIIDRRAVVMHQAGLLMHLGRELLHVLVQSGRQMSLVDPEMLVSTFEHYRQLKLLNPTVHLHAVNTLLKSVNRLHRGKSVGFIYHHLRSKYPDFQPPPSLYGSILSILAQEGAPSEVHLYYLRQFAHLHGAADKISYQKVLTALAAQGDVDGTQAVFIELCKVHSRPTDIAYFTPLLYAYARLGDIEGTEREFQRLKDWGLQPTLYCWNILLYAYARSAHSGKAFDIFETMKAQGLRPDVYTFGTLMGIVSKAGDIEAVVDIIEQAQQYHIKGSYEMISGLVQSYCLNDQADVAERLAEVTTKASFEGEPVKMWNYLLRHYAFQSDSEGVVRVQERMNALGVKPDDMTYAALMAALVVIGKTSDAAQILKSLNTSRTLAATAFHYSIVLQGYVQEGNRKMAEEVYKEMLETFPRLTPSARLAMLHLQGLQSVNAEKSFLDANDYLGTLLHELASEDRATKHPQPGFGRRSPVHALPSIYVEFMASILASTGKTGQADKLLQKFDSLSQSSYLGRDRGSEDSIDLLTTRLIISTHRHDWETVERTWKQILDRALDAASPHSIKRKVTPPKNQIEQPSPTTQDTAIGLDLIGGSDFAFTSMIPTSSSSGSSSVSPSLDRPGLKVLFSQRFILEAPITRYLRALELQKHYQHATDLVEKLQKVGFALTSRNWNFYIQMLTRSPDPNHWILAFKTFEEKFLPNTPPWRHLRAGKWSTPSSAKTSTTDAVVIARRRTLEKLDRGHLMPTYVTAVHLAANLLESNRRAAHGDVSINVDLWRSSPGTYRYIRRIPRSKDRIQGGVLRGRNILGDLQKPLRRATHKSNPKGPDTTITASEPGKAVEHKIAHAEEKYEWLPRDVMKAKAKSKKRVELPPTSGALYDTLDRRLEKRAEAQRKGREERRAMLDDATRHRTGAKFSIRKLAAVLPRDMKHSSETLRNDLDGQEVLAESDEAQVPRTPRESAPVTRREVK</sequence>
<evidence type="ECO:0000256" key="2">
    <source>
        <dbReference type="SAM" id="MobiDB-lite"/>
    </source>
</evidence>
<dbReference type="InterPro" id="IPR002885">
    <property type="entry name" value="PPR_rpt"/>
</dbReference>
<accession>A0AAN6F2U8</accession>